<feature type="compositionally biased region" description="Basic and acidic residues" evidence="1">
    <location>
        <begin position="207"/>
        <end position="217"/>
    </location>
</feature>
<name>A0A1B6E020_9HEMI</name>
<evidence type="ECO:0000256" key="1">
    <source>
        <dbReference type="SAM" id="MobiDB-lite"/>
    </source>
</evidence>
<dbReference type="AlphaFoldDB" id="A0A1B6E020"/>
<proteinExistence type="predicted"/>
<accession>A0A1B6E020</accession>
<gene>
    <name evidence="2" type="ORF">g.1578</name>
</gene>
<feature type="region of interest" description="Disordered" evidence="1">
    <location>
        <begin position="69"/>
        <end position="88"/>
    </location>
</feature>
<evidence type="ECO:0000313" key="2">
    <source>
        <dbReference type="EMBL" id="JAS31237.1"/>
    </source>
</evidence>
<feature type="compositionally biased region" description="Polar residues" evidence="1">
    <location>
        <begin position="69"/>
        <end position="80"/>
    </location>
</feature>
<feature type="region of interest" description="Disordered" evidence="1">
    <location>
        <begin position="202"/>
        <end position="224"/>
    </location>
</feature>
<organism evidence="2">
    <name type="scientific">Clastoptera arizonana</name>
    <name type="common">Arizona spittle bug</name>
    <dbReference type="NCBI Taxonomy" id="38151"/>
    <lineage>
        <taxon>Eukaryota</taxon>
        <taxon>Metazoa</taxon>
        <taxon>Ecdysozoa</taxon>
        <taxon>Arthropoda</taxon>
        <taxon>Hexapoda</taxon>
        <taxon>Insecta</taxon>
        <taxon>Pterygota</taxon>
        <taxon>Neoptera</taxon>
        <taxon>Paraneoptera</taxon>
        <taxon>Hemiptera</taxon>
        <taxon>Auchenorrhyncha</taxon>
        <taxon>Cercopoidea</taxon>
        <taxon>Clastopteridae</taxon>
        <taxon>Clastoptera</taxon>
    </lineage>
</organism>
<dbReference type="EMBL" id="GEDC01006061">
    <property type="protein sequence ID" value="JAS31237.1"/>
    <property type="molecule type" value="Transcribed_RNA"/>
</dbReference>
<reference evidence="2" key="1">
    <citation type="submission" date="2015-12" db="EMBL/GenBank/DDBJ databases">
        <title>De novo transcriptome assembly of four potential Pierce s Disease insect vectors from Arizona vineyards.</title>
        <authorList>
            <person name="Tassone E.E."/>
        </authorList>
    </citation>
    <scope>NUCLEOTIDE SEQUENCE</scope>
</reference>
<sequence length="224" mass="25247">MALWQQTNLNQPQESKTDVLQAGMYANSPVVDVSSAWPQTPPQTMPWGIRPNELPSVIRFTGDVGTSSDNFQDSIINTHPGQKRKTEDEGLRPNKMLMTIEGMSTQMANMSIYKSRASLKKFEENSESEMIVTEELPKLSLSDEVKSLTSLKPMQTVPSSFHERLMKDSTAMVVWRPLKICGYPFLTPNPMYSPKKAPKIQEVVNPKQDESNNEKFDASMAMED</sequence>
<protein>
    <submittedName>
        <fullName evidence="2">Uncharacterized protein</fullName>
    </submittedName>
</protein>